<dbReference type="AlphaFoldDB" id="A0A8J3IG36"/>
<keyword evidence="3" id="KW-1185">Reference proteome</keyword>
<comment type="caution">
    <text evidence="2">The sequence shown here is derived from an EMBL/GenBank/DDBJ whole genome shotgun (WGS) entry which is preliminary data.</text>
</comment>
<dbReference type="EMBL" id="BNJF01000008">
    <property type="protein sequence ID" value="GHO50529.1"/>
    <property type="molecule type" value="Genomic_DNA"/>
</dbReference>
<reference evidence="2" key="1">
    <citation type="submission" date="2020-10" db="EMBL/GenBank/DDBJ databases">
        <title>Taxonomic study of unclassified bacteria belonging to the class Ktedonobacteria.</title>
        <authorList>
            <person name="Yabe S."/>
            <person name="Wang C.M."/>
            <person name="Zheng Y."/>
            <person name="Sakai Y."/>
            <person name="Cavaletti L."/>
            <person name="Monciardini P."/>
            <person name="Donadio S."/>
        </authorList>
    </citation>
    <scope>NUCLEOTIDE SEQUENCE</scope>
    <source>
        <strain evidence="2">SOSP1-1</strain>
    </source>
</reference>
<feature type="compositionally biased region" description="Basic and acidic residues" evidence="1">
    <location>
        <begin position="46"/>
        <end position="61"/>
    </location>
</feature>
<evidence type="ECO:0000256" key="1">
    <source>
        <dbReference type="SAM" id="MobiDB-lite"/>
    </source>
</evidence>
<accession>A0A8J3IG36</accession>
<gene>
    <name evidence="2" type="ORF">KSX_86920</name>
</gene>
<protein>
    <submittedName>
        <fullName evidence="2">Uncharacterized protein</fullName>
    </submittedName>
</protein>
<sequence length="177" mass="19110">MKLVLAALEKSYEAKGTDVQEKWLEQAAELLVLRHDTFQIIDGEGPEAKTDQASGTEKDTAGEIPAKQVASPNEEQMPPLLPTKQETQTPPQKKEESQPIAAGNCTFSGIVSIAFQHFNQSGVSVVECPGCGRAWTLSPGGGVLRFKSHPRRKTNTPNTGQQRARGEGETDWNVVGG</sequence>
<proteinExistence type="predicted"/>
<dbReference type="Proteomes" id="UP000612362">
    <property type="component" value="Unassembled WGS sequence"/>
</dbReference>
<evidence type="ECO:0000313" key="3">
    <source>
        <dbReference type="Proteomes" id="UP000612362"/>
    </source>
</evidence>
<organism evidence="2 3">
    <name type="scientific">Ktedonospora formicarum</name>
    <dbReference type="NCBI Taxonomy" id="2778364"/>
    <lineage>
        <taxon>Bacteria</taxon>
        <taxon>Bacillati</taxon>
        <taxon>Chloroflexota</taxon>
        <taxon>Ktedonobacteria</taxon>
        <taxon>Ktedonobacterales</taxon>
        <taxon>Ktedonobacteraceae</taxon>
        <taxon>Ktedonospora</taxon>
    </lineage>
</organism>
<feature type="region of interest" description="Disordered" evidence="1">
    <location>
        <begin position="147"/>
        <end position="177"/>
    </location>
</feature>
<feature type="region of interest" description="Disordered" evidence="1">
    <location>
        <begin position="42"/>
        <end position="101"/>
    </location>
</feature>
<name>A0A8J3IG36_9CHLR</name>
<evidence type="ECO:0000313" key="2">
    <source>
        <dbReference type="EMBL" id="GHO50529.1"/>
    </source>
</evidence>